<evidence type="ECO:0000256" key="6">
    <source>
        <dbReference type="ARBA" id="ARBA00022475"/>
    </source>
</evidence>
<evidence type="ECO:0000256" key="5">
    <source>
        <dbReference type="ARBA" id="ARBA00011903"/>
    </source>
</evidence>
<dbReference type="InterPro" id="IPR019748">
    <property type="entry name" value="FERM_central"/>
</dbReference>
<dbReference type="GO" id="GO:0007172">
    <property type="term" value="P:signal complex assembly"/>
    <property type="evidence" value="ECO:0007669"/>
    <property type="project" value="InterPro"/>
</dbReference>
<dbReference type="GO" id="GO:0004715">
    <property type="term" value="F:non-membrane spanning protein tyrosine kinase activity"/>
    <property type="evidence" value="ECO:0007669"/>
    <property type="project" value="UniProtKB-EC"/>
</dbReference>
<dbReference type="InterPro" id="IPR017441">
    <property type="entry name" value="Protein_kinase_ATP_BS"/>
</dbReference>
<evidence type="ECO:0000256" key="19">
    <source>
        <dbReference type="PROSITE-ProRule" id="PRU10141"/>
    </source>
</evidence>
<dbReference type="Gene3D" id="1.10.510.10">
    <property type="entry name" value="Transferase(Phosphotransferase) domain 1"/>
    <property type="match status" value="1"/>
</dbReference>
<dbReference type="Pfam" id="PF21477">
    <property type="entry name" value="FERM_C_FAK1"/>
    <property type="match status" value="1"/>
</dbReference>
<accession>A0A3Q1BZ86</accession>
<dbReference type="InterPro" id="IPR005189">
    <property type="entry name" value="Focal_adhesion_kin_target_dom"/>
</dbReference>
<evidence type="ECO:0000259" key="22">
    <source>
        <dbReference type="PROSITE" id="PS50057"/>
    </source>
</evidence>
<dbReference type="GO" id="GO:0005737">
    <property type="term" value="C:cytoplasm"/>
    <property type="evidence" value="ECO:0007669"/>
    <property type="project" value="UniProtKB-SubCell"/>
</dbReference>
<dbReference type="GO" id="GO:0005524">
    <property type="term" value="F:ATP binding"/>
    <property type="evidence" value="ECO:0007669"/>
    <property type="project" value="UniProtKB-UniRule"/>
</dbReference>
<dbReference type="SUPFAM" id="SSF54236">
    <property type="entry name" value="Ubiquitin-like"/>
    <property type="match status" value="1"/>
</dbReference>
<dbReference type="SUPFAM" id="SSF68993">
    <property type="entry name" value="FAT domain of focal adhesion kinase"/>
    <property type="match status" value="1"/>
</dbReference>
<dbReference type="InterPro" id="IPR019749">
    <property type="entry name" value="Band_41_domain"/>
</dbReference>
<evidence type="ECO:0000256" key="20">
    <source>
        <dbReference type="SAM" id="MobiDB-lite"/>
    </source>
</evidence>
<keyword evidence="6" id="KW-1003">Cell membrane</keyword>
<evidence type="ECO:0000256" key="3">
    <source>
        <dbReference type="ARBA" id="ARBA00004413"/>
    </source>
</evidence>
<dbReference type="Proteomes" id="UP001501940">
    <property type="component" value="Chromosome 12"/>
</dbReference>
<dbReference type="CDD" id="cd13190">
    <property type="entry name" value="FERM_C_FAK1"/>
    <property type="match status" value="1"/>
</dbReference>
<dbReference type="PROSITE" id="PS00109">
    <property type="entry name" value="PROTEIN_KINASE_TYR"/>
    <property type="match status" value="1"/>
</dbReference>
<dbReference type="PANTHER" id="PTHR46221:SF11">
    <property type="entry name" value="NON-SPECIFIC PROTEIN-TYROSINE KINASE"/>
    <property type="match status" value="1"/>
</dbReference>
<dbReference type="GO" id="GO:0005886">
    <property type="term" value="C:plasma membrane"/>
    <property type="evidence" value="ECO:0007669"/>
    <property type="project" value="UniProtKB-SubCell"/>
</dbReference>
<keyword evidence="24" id="KW-1185">Reference proteome</keyword>
<dbReference type="SMART" id="SM00219">
    <property type="entry name" value="TyrKc"/>
    <property type="match status" value="1"/>
</dbReference>
<dbReference type="Pfam" id="PF18038">
    <property type="entry name" value="FERM_N_2"/>
    <property type="match status" value="1"/>
</dbReference>
<dbReference type="Gene3D" id="1.20.80.10">
    <property type="match status" value="1"/>
</dbReference>
<evidence type="ECO:0000256" key="17">
    <source>
        <dbReference type="ARBA" id="ARBA00051245"/>
    </source>
</evidence>
<dbReference type="InterPro" id="IPR036137">
    <property type="entry name" value="Focal_adhe_kin_target_dom_sf"/>
</dbReference>
<evidence type="ECO:0000313" key="24">
    <source>
        <dbReference type="Proteomes" id="UP001501940"/>
    </source>
</evidence>
<evidence type="ECO:0000256" key="13">
    <source>
        <dbReference type="ARBA" id="ARBA00022949"/>
    </source>
</evidence>
<dbReference type="InterPro" id="IPR035963">
    <property type="entry name" value="FERM_2"/>
</dbReference>
<dbReference type="InterPro" id="IPR001245">
    <property type="entry name" value="Ser-Thr/Tyr_kinase_cat_dom"/>
</dbReference>
<comment type="similarity">
    <text evidence="18">Belongs to the protein kinase superfamily. Tyr protein kinase family. Fes/fps subfamily.</text>
</comment>
<dbReference type="InterPro" id="IPR049385">
    <property type="entry name" value="FAK1-like_FERM_C"/>
</dbReference>
<dbReference type="PROSITE" id="PS00107">
    <property type="entry name" value="PROTEIN_KINASE_ATP"/>
    <property type="match status" value="1"/>
</dbReference>
<keyword evidence="13" id="KW-0965">Cell junction</keyword>
<dbReference type="FunFam" id="1.20.80.10:FF:000004">
    <property type="entry name" value="Protein-tyrosine kinase 2-beta isoform 1"/>
    <property type="match status" value="1"/>
</dbReference>
<keyword evidence="15" id="KW-0829">Tyrosine-protein kinase</keyword>
<evidence type="ECO:0000256" key="9">
    <source>
        <dbReference type="ARBA" id="ARBA00022679"/>
    </source>
</evidence>
<feature type="domain" description="FERM" evidence="22">
    <location>
        <begin position="38"/>
        <end position="353"/>
    </location>
</feature>
<proteinExistence type="inferred from homology"/>
<comment type="subcellular location">
    <subcellularLocation>
        <location evidence="1">Cell junction</location>
        <location evidence="1">Focal adhesion</location>
    </subcellularLocation>
    <subcellularLocation>
        <location evidence="3">Cell membrane</location>
        <topology evidence="3">Peripheral membrane protein</topology>
        <orientation evidence="3">Cytoplasmic side</orientation>
    </subcellularLocation>
    <subcellularLocation>
        <location evidence="2">Cell projection</location>
    </subcellularLocation>
    <subcellularLocation>
        <location evidence="4">Cytoplasm</location>
    </subcellularLocation>
</comment>
<dbReference type="PANTHER" id="PTHR46221">
    <property type="entry name" value="FERM AND PDZ DOMAIN-CONTAINING PROTEIN FAMILY MEMBER"/>
    <property type="match status" value="1"/>
</dbReference>
<dbReference type="GO" id="GO:0042995">
    <property type="term" value="C:cell projection"/>
    <property type="evidence" value="ECO:0007669"/>
    <property type="project" value="UniProtKB-SubCell"/>
</dbReference>
<feature type="domain" description="Protein kinase" evidence="21">
    <location>
        <begin position="407"/>
        <end position="667"/>
    </location>
</feature>
<dbReference type="CDD" id="cd14473">
    <property type="entry name" value="FERM_B-lobe"/>
    <property type="match status" value="1"/>
</dbReference>
<dbReference type="InterPro" id="IPR014352">
    <property type="entry name" value="FERM/acyl-CoA-bd_prot_sf"/>
</dbReference>
<dbReference type="InterPro" id="IPR008266">
    <property type="entry name" value="Tyr_kinase_AS"/>
</dbReference>
<dbReference type="Gene3D" id="2.30.29.30">
    <property type="entry name" value="Pleckstrin-homology domain (PH domain)/Phosphotyrosine-binding domain (PTB)"/>
    <property type="match status" value="1"/>
</dbReference>
<dbReference type="InterPro" id="IPR020635">
    <property type="entry name" value="Tyr_kinase_cat_dom"/>
</dbReference>
<dbReference type="InterPro" id="IPR000719">
    <property type="entry name" value="Prot_kinase_dom"/>
</dbReference>
<dbReference type="Gene3D" id="3.30.200.20">
    <property type="entry name" value="Phosphorylase Kinase, domain 1"/>
    <property type="match status" value="1"/>
</dbReference>
<evidence type="ECO:0000256" key="10">
    <source>
        <dbReference type="ARBA" id="ARBA00022741"/>
    </source>
</evidence>
<dbReference type="GO" id="GO:0005925">
    <property type="term" value="C:focal adhesion"/>
    <property type="evidence" value="ECO:0007669"/>
    <property type="project" value="UniProtKB-SubCell"/>
</dbReference>
<evidence type="ECO:0000256" key="15">
    <source>
        <dbReference type="ARBA" id="ARBA00023137"/>
    </source>
</evidence>
<evidence type="ECO:0000256" key="11">
    <source>
        <dbReference type="ARBA" id="ARBA00022777"/>
    </source>
</evidence>
<dbReference type="SMART" id="SM00295">
    <property type="entry name" value="B41"/>
    <property type="match status" value="1"/>
</dbReference>
<dbReference type="SUPFAM" id="SSF47031">
    <property type="entry name" value="Second domain of FERM"/>
    <property type="match status" value="1"/>
</dbReference>
<evidence type="ECO:0000256" key="18">
    <source>
        <dbReference type="ARBA" id="ARBA00061333"/>
    </source>
</evidence>
<dbReference type="PROSITE" id="PS50011">
    <property type="entry name" value="PROTEIN_KINASE_DOM"/>
    <property type="match status" value="1"/>
</dbReference>
<protein>
    <recommendedName>
        <fullName evidence="5">non-specific protein-tyrosine kinase</fullName>
        <ecNumber evidence="5">2.7.10.2</ecNumber>
    </recommendedName>
</protein>
<dbReference type="Gene3D" id="3.10.20.90">
    <property type="entry name" value="Phosphatidylinositol 3-kinase Catalytic Subunit, Chain A, domain 1"/>
    <property type="match status" value="1"/>
</dbReference>
<dbReference type="InterPro" id="IPR000299">
    <property type="entry name" value="FERM_domain"/>
</dbReference>
<evidence type="ECO:0000256" key="1">
    <source>
        <dbReference type="ARBA" id="ARBA00004246"/>
    </source>
</evidence>
<dbReference type="InterPro" id="IPR011993">
    <property type="entry name" value="PH-like_dom_sf"/>
</dbReference>
<dbReference type="STRING" id="80972.ENSAOCP00000018935"/>
<dbReference type="Gene3D" id="1.20.120.330">
    <property type="entry name" value="Nucleotidyltransferases domain 2"/>
    <property type="match status" value="1"/>
</dbReference>
<name>A0A3Q1BZ86_AMPOC</name>
<dbReference type="FunFam" id="3.30.200.20:FF:000194">
    <property type="entry name" value="protein-tyrosine kinase 2-beta isoform X1"/>
    <property type="match status" value="1"/>
</dbReference>
<dbReference type="InterPro" id="IPR041784">
    <property type="entry name" value="FAK1/PYK2_FERM_C"/>
</dbReference>
<evidence type="ECO:0000256" key="8">
    <source>
        <dbReference type="ARBA" id="ARBA00022553"/>
    </source>
</evidence>
<evidence type="ECO:0000256" key="2">
    <source>
        <dbReference type="ARBA" id="ARBA00004316"/>
    </source>
</evidence>
<evidence type="ECO:0000313" key="23">
    <source>
        <dbReference type="Ensembl" id="ENSAOCP00000018958.2"/>
    </source>
</evidence>
<comment type="catalytic activity">
    <reaction evidence="17">
        <text>L-tyrosyl-[protein] + ATP = O-phospho-L-tyrosyl-[protein] + ADP + H(+)</text>
        <dbReference type="Rhea" id="RHEA:10596"/>
        <dbReference type="Rhea" id="RHEA-COMP:10136"/>
        <dbReference type="Rhea" id="RHEA-COMP:20101"/>
        <dbReference type="ChEBI" id="CHEBI:15378"/>
        <dbReference type="ChEBI" id="CHEBI:30616"/>
        <dbReference type="ChEBI" id="CHEBI:46858"/>
        <dbReference type="ChEBI" id="CHEBI:61978"/>
        <dbReference type="ChEBI" id="CHEBI:456216"/>
        <dbReference type="EC" id="2.7.10.2"/>
    </reaction>
</comment>
<dbReference type="Pfam" id="PF07714">
    <property type="entry name" value="PK_Tyr_Ser-Thr"/>
    <property type="match status" value="1"/>
</dbReference>
<dbReference type="Pfam" id="PF00373">
    <property type="entry name" value="FERM_M"/>
    <property type="match status" value="1"/>
</dbReference>
<reference evidence="23" key="3">
    <citation type="submission" date="2025-09" db="UniProtKB">
        <authorList>
            <consortium name="Ensembl"/>
        </authorList>
    </citation>
    <scope>IDENTIFICATION</scope>
</reference>
<dbReference type="GO" id="GO:0008284">
    <property type="term" value="P:positive regulation of cell population proliferation"/>
    <property type="evidence" value="ECO:0007669"/>
    <property type="project" value="UniProtKB-ARBA"/>
</dbReference>
<dbReference type="SUPFAM" id="SSF50729">
    <property type="entry name" value="PH domain-like"/>
    <property type="match status" value="1"/>
</dbReference>
<dbReference type="FunFam" id="1.10.510.10:FF:001212">
    <property type="entry name" value="Protein tyrosine kinase 2 beta, b"/>
    <property type="match status" value="1"/>
</dbReference>
<reference evidence="23 24" key="1">
    <citation type="submission" date="2022-01" db="EMBL/GenBank/DDBJ databases">
        <title>A chromosome-scale genome assembly of the false clownfish, Amphiprion ocellaris.</title>
        <authorList>
            <person name="Ryu T."/>
        </authorList>
    </citation>
    <scope>NUCLEOTIDE SEQUENCE [LARGE SCALE GENOMIC DNA]</scope>
</reference>
<dbReference type="CDD" id="cd05056">
    <property type="entry name" value="PTKc_FAK"/>
    <property type="match status" value="1"/>
</dbReference>
<dbReference type="InterPro" id="IPR029071">
    <property type="entry name" value="Ubiquitin-like_domsf"/>
</dbReference>
<reference evidence="23" key="2">
    <citation type="submission" date="2025-08" db="UniProtKB">
        <authorList>
            <consortium name="Ensembl"/>
        </authorList>
    </citation>
    <scope>IDENTIFICATION</scope>
</reference>
<dbReference type="EC" id="2.7.10.2" evidence="5"/>
<dbReference type="GeneTree" id="ENSGT00940000157269"/>
<keyword evidence="9" id="KW-0808">Transferase</keyword>
<dbReference type="PROSITE" id="PS50057">
    <property type="entry name" value="FERM_3"/>
    <property type="match status" value="1"/>
</dbReference>
<dbReference type="PRINTS" id="PR00109">
    <property type="entry name" value="TYRKINASE"/>
</dbReference>
<dbReference type="Pfam" id="PF03623">
    <property type="entry name" value="Focal_AT"/>
    <property type="match status" value="1"/>
</dbReference>
<keyword evidence="11" id="KW-0418">Kinase</keyword>
<evidence type="ECO:0000259" key="21">
    <source>
        <dbReference type="PROSITE" id="PS50011"/>
    </source>
</evidence>
<evidence type="ECO:0000256" key="12">
    <source>
        <dbReference type="ARBA" id="ARBA00022840"/>
    </source>
</evidence>
<evidence type="ECO:0000256" key="14">
    <source>
        <dbReference type="ARBA" id="ARBA00023136"/>
    </source>
</evidence>
<keyword evidence="16" id="KW-0966">Cell projection</keyword>
<dbReference type="InterPro" id="IPR041390">
    <property type="entry name" value="FADK_N"/>
</dbReference>
<dbReference type="FunFam" id="3.10.20.90:FF:000080">
    <property type="entry name" value="protein-tyrosine kinase 2-beta isoform X1"/>
    <property type="match status" value="1"/>
</dbReference>
<evidence type="ECO:0000256" key="7">
    <source>
        <dbReference type="ARBA" id="ARBA00022490"/>
    </source>
</evidence>
<keyword evidence="12 19" id="KW-0067">ATP-binding</keyword>
<dbReference type="FunFam" id="1.20.120.330:FF:000007">
    <property type="entry name" value="protein-tyrosine kinase 2-beta isoform X1"/>
    <property type="match status" value="1"/>
</dbReference>
<dbReference type="SUPFAM" id="SSF56112">
    <property type="entry name" value="Protein kinase-like (PK-like)"/>
    <property type="match status" value="1"/>
</dbReference>
<keyword evidence="7" id="KW-0963">Cytoplasm</keyword>
<feature type="binding site" evidence="19">
    <location>
        <position position="439"/>
    </location>
    <ligand>
        <name>ATP</name>
        <dbReference type="ChEBI" id="CHEBI:30616"/>
    </ligand>
</feature>
<organism evidence="23 24">
    <name type="scientific">Amphiprion ocellaris</name>
    <name type="common">Clown anemonefish</name>
    <dbReference type="NCBI Taxonomy" id="80972"/>
    <lineage>
        <taxon>Eukaryota</taxon>
        <taxon>Metazoa</taxon>
        <taxon>Chordata</taxon>
        <taxon>Craniata</taxon>
        <taxon>Vertebrata</taxon>
        <taxon>Euteleostomi</taxon>
        <taxon>Actinopterygii</taxon>
        <taxon>Neopterygii</taxon>
        <taxon>Teleostei</taxon>
        <taxon>Neoteleostei</taxon>
        <taxon>Acanthomorphata</taxon>
        <taxon>Ovalentaria</taxon>
        <taxon>Pomacentridae</taxon>
        <taxon>Amphiprion</taxon>
    </lineage>
</organism>
<dbReference type="AlphaFoldDB" id="A0A3Q1BZ86"/>
<keyword evidence="14" id="KW-0472">Membrane</keyword>
<dbReference type="InterPro" id="IPR011009">
    <property type="entry name" value="Kinase-like_dom_sf"/>
</dbReference>
<evidence type="ECO:0000256" key="16">
    <source>
        <dbReference type="ARBA" id="ARBA00023273"/>
    </source>
</evidence>
<feature type="region of interest" description="Disordered" evidence="20">
    <location>
        <begin position="828"/>
        <end position="847"/>
    </location>
</feature>
<dbReference type="Ensembl" id="ENSAOCT00000028645.2">
    <property type="protein sequence ID" value="ENSAOCP00000018958.2"/>
    <property type="gene ID" value="ENSAOCG00000024168.2"/>
</dbReference>
<keyword evidence="10 19" id="KW-0547">Nucleotide-binding</keyword>
<evidence type="ECO:0000256" key="4">
    <source>
        <dbReference type="ARBA" id="ARBA00004496"/>
    </source>
</evidence>
<sequence length="981" mass="112156">MYEVMSGDTLAWKVPSPRQSGTESGPEAHFTGEGGPIKILKVCFCTNNNLGKNFKLVKCDSSWQIRAIIRSILVSGRLGPNIEHAGCYGLLLKHLKSEELHWLHPDLTVGEVEQRYESHHVEAEWRYDLRIRYVPVNFLEKFKDDRSTFLYFYQQVRSDYMQYHASKVSDGMCVKLKGLIFVYMNAKGLEKKSNFELLEKEVGLDLFFPQQLINSMKSRQLRKLIQQTFQQFAMLKEDDCMVKFFETLKDFVSYDEEVFPCELVQGWSLSVELVIGGRGIRQRTQKNSAAVFLADFKQIKRIECLSQSDGKALLNLNIEGARQRLSINVATVPMAENMMDLIDGYCRLENDTDDTVIYRPNKGVSALPEIPTGKNVSLFAFAGSDIYCEILDERPKVVKYGIARDDIVLGRILGEGFFGEVYDGVYKKPDGERVNVAVKTCKDCSPDVMEKFMSEAVIMKNLEHPHIVKLIGIIEDDPVWIVMELYQYGELGNYLTQNQNKLTNMTLVLFSLQICKALVYLEGVNMVHRDIAVRNVLVASPECVKLGDFGLSRYIEDEEYYKASVTRLPIKWMAPESINFRRFTTASDVWMFAVCVWEIMSRGQQPFFWLENRDVINQLEQGIRLPKPDNCPPALYSLMTRCWSYDPRERPTFTELVVKISDVHKMEKEQEVERERDRARSTKFFEPKFNFNEPPAKPSRMKPGRFGNTLSIGLHIQLNEALCASSPDLASPCEYQSPVDSMNSLALPARSPRRRSMGEGGFARMEANSREDAQRLWQTERRHMQDTLRWQKEQMVADEKWLEKEERLLVGNRASLTFVNPLCVSLSPPEKPPRLTAQPAPTAELDRSDDKVYHSVMALVKVVVQLKNDVTELQPEQYITIVKSVGMALRDLIRSVDDILPSLHESIRTEIEGTQKLLNNDMAELISKMRLAQQNAITSLKDECRNQMLAAAHTLAVDSKNMLDAVDQARVRANLAKPVAP</sequence>
<keyword evidence="8" id="KW-0597">Phosphoprotein</keyword>